<sequence>MLLNLYNIKEITTEILLNSKIIKILIIFWISANINHGKRIHRFSLFPANYISEYS</sequence>
<feature type="transmembrane region" description="Helical" evidence="1">
    <location>
        <begin position="15"/>
        <end position="34"/>
    </location>
</feature>
<name>S0ATV9_FERAC</name>
<dbReference type="HOGENOM" id="CLU_3020801_0_0_2"/>
<keyword evidence="1" id="KW-0812">Transmembrane</keyword>
<keyword evidence="1" id="KW-0472">Membrane</keyword>
<dbReference type="EMBL" id="CP004145">
    <property type="protein sequence ID" value="AGO61685.1"/>
    <property type="molecule type" value="Genomic_DNA"/>
</dbReference>
<accession>S0ATV9</accession>
<dbReference type="AlphaFoldDB" id="S0ATV9"/>
<reference evidence="2 3" key="1">
    <citation type="journal article" date="2007" name="Proc. Natl. Acad. Sci. U.S.A.">
        <title>Genome dynamics in a natural archaeal population.</title>
        <authorList>
            <person name="Allen E.E."/>
            <person name="Tyson G.W."/>
            <person name="Whitaker R.J."/>
            <person name="Detter J.C."/>
            <person name="Richardson P.M."/>
            <person name="Banfield J.F."/>
        </authorList>
    </citation>
    <scope>NUCLEOTIDE SEQUENCE [LARGE SCALE GENOMIC DNA]</scope>
    <source>
        <strain evidence="3">fer1</strain>
    </source>
</reference>
<evidence type="ECO:0000256" key="1">
    <source>
        <dbReference type="SAM" id="Phobius"/>
    </source>
</evidence>
<dbReference type="KEGG" id="fac:FACI_IFERC01G1705"/>
<gene>
    <name evidence="2" type="ORF">FACI_IFERC00001G1705</name>
</gene>
<protein>
    <submittedName>
        <fullName evidence="2">Uncharacterized protein</fullName>
    </submittedName>
</protein>
<evidence type="ECO:0000313" key="3">
    <source>
        <dbReference type="Proteomes" id="UP000014660"/>
    </source>
</evidence>
<keyword evidence="3" id="KW-1185">Reference proteome</keyword>
<dbReference type="Proteomes" id="UP000014660">
    <property type="component" value="Chromosome"/>
</dbReference>
<proteinExistence type="predicted"/>
<evidence type="ECO:0000313" key="2">
    <source>
        <dbReference type="EMBL" id="AGO61685.1"/>
    </source>
</evidence>
<keyword evidence="1" id="KW-1133">Transmembrane helix</keyword>
<organism evidence="2 3">
    <name type="scientific">Ferroplasma acidarmanus Fer1</name>
    <dbReference type="NCBI Taxonomy" id="333146"/>
    <lineage>
        <taxon>Archaea</taxon>
        <taxon>Methanobacteriati</taxon>
        <taxon>Thermoplasmatota</taxon>
        <taxon>Thermoplasmata</taxon>
        <taxon>Thermoplasmatales</taxon>
        <taxon>Ferroplasmaceae</taxon>
        <taxon>Ferroplasma</taxon>
    </lineage>
</organism>